<evidence type="ECO:0000256" key="4">
    <source>
        <dbReference type="ARBA" id="ARBA00012557"/>
    </source>
</evidence>
<dbReference type="InterPro" id="IPR003378">
    <property type="entry name" value="Fringe-like_glycosylTrfase"/>
</dbReference>
<feature type="domain" description="Fringe-like glycosyltransferase" evidence="12">
    <location>
        <begin position="168"/>
        <end position="259"/>
    </location>
</feature>
<dbReference type="GO" id="GO:0000166">
    <property type="term" value="F:nucleotide binding"/>
    <property type="evidence" value="ECO:0007669"/>
    <property type="project" value="UniProtKB-KW"/>
</dbReference>
<dbReference type="PANTHER" id="PTHR23033">
    <property type="entry name" value="BETA1,3-GALACTOSYLTRANSFERASE"/>
    <property type="match status" value="1"/>
</dbReference>
<dbReference type="Gene3D" id="3.90.550.50">
    <property type="match status" value="1"/>
</dbReference>
<name>A0A6A6C023_ZASCE</name>
<dbReference type="RefSeq" id="XP_033660379.1">
    <property type="nucleotide sequence ID" value="XM_033818973.1"/>
</dbReference>
<keyword evidence="8" id="KW-0547">Nucleotide-binding</keyword>
<evidence type="ECO:0000256" key="1">
    <source>
        <dbReference type="ARBA" id="ARBA00004606"/>
    </source>
</evidence>
<keyword evidence="10" id="KW-1133">Transmembrane helix</keyword>
<dbReference type="InterPro" id="IPR026050">
    <property type="entry name" value="C1GALT1/C1GALT1_chp1"/>
</dbReference>
<comment type="pathway">
    <text evidence="2">Protein modification; protein glycosylation.</text>
</comment>
<keyword evidence="11" id="KW-0472">Membrane</keyword>
<dbReference type="GeneID" id="54572245"/>
<dbReference type="OrthoDB" id="414175at2759"/>
<dbReference type="Pfam" id="PF02434">
    <property type="entry name" value="Fringe"/>
    <property type="match status" value="1"/>
</dbReference>
<keyword evidence="7" id="KW-0812">Transmembrane</keyword>
<dbReference type="GO" id="GO:0016263">
    <property type="term" value="F:glycoprotein-N-acetylgalactosamine 3-beta-galactosyltransferase activity"/>
    <property type="evidence" value="ECO:0007669"/>
    <property type="project" value="UniProtKB-EC"/>
</dbReference>
<evidence type="ECO:0000256" key="9">
    <source>
        <dbReference type="ARBA" id="ARBA00022968"/>
    </source>
</evidence>
<accession>A0A6A6C023</accession>
<dbReference type="EC" id="2.4.1.122" evidence="4"/>
<gene>
    <name evidence="13" type="ORF">M409DRAFT_70946</name>
</gene>
<organism evidence="13 14">
    <name type="scientific">Zasmidium cellare ATCC 36951</name>
    <dbReference type="NCBI Taxonomy" id="1080233"/>
    <lineage>
        <taxon>Eukaryota</taxon>
        <taxon>Fungi</taxon>
        <taxon>Dikarya</taxon>
        <taxon>Ascomycota</taxon>
        <taxon>Pezizomycotina</taxon>
        <taxon>Dothideomycetes</taxon>
        <taxon>Dothideomycetidae</taxon>
        <taxon>Mycosphaerellales</taxon>
        <taxon>Mycosphaerellaceae</taxon>
        <taxon>Zasmidium</taxon>
    </lineage>
</organism>
<evidence type="ECO:0000256" key="11">
    <source>
        <dbReference type="ARBA" id="ARBA00023136"/>
    </source>
</evidence>
<keyword evidence="14" id="KW-1185">Reference proteome</keyword>
<evidence type="ECO:0000256" key="5">
    <source>
        <dbReference type="ARBA" id="ARBA00022676"/>
    </source>
</evidence>
<protein>
    <recommendedName>
        <fullName evidence="4">N-acetylgalactosaminide beta-1,3-galactosyltransferase</fullName>
        <ecNumber evidence="4">2.4.1.122</ecNumber>
    </recommendedName>
</protein>
<sequence>MTSMMYNDKARFASLERTPSGRPTPKLRRRVPQRTVCLLALPGADDVVVILKTGSTELRDKLPVHLNTTLRCYPHYLIFSDYEETYKSEHIYDALEFVNSSIRHTHPDFELWRRLQKGGRAALKPHELSGPISRPQKDAMGKPSNPGWKLDKWKFLPMVNRTLHEYPDKKWYIFVETDTYVMWQTLLNYLHALNAEKPYYIGGQIWIADVQFAHGGTGFAVSHPAMKNVVDMYQAEQTAWEKFTNDHWAGDCVLGKAFKDSGTNLTEAWPIWQGDDAGKMEFSRKDGPGEGYRLWCMPSVSYHHLGPTVVEELWRFEQDWMSRPAKMPPKTLRHKDVFDGYVLPRISKARLDWYNHADEDRGPVPSLEVCADICEADAACLQYALSTDFRCLSSSKPNLGEYSRGMESGWMVNRIEKWADKMEPCPKGANWIT</sequence>
<evidence type="ECO:0000256" key="3">
    <source>
        <dbReference type="ARBA" id="ARBA00006462"/>
    </source>
</evidence>
<proteinExistence type="inferred from homology"/>
<evidence type="ECO:0000313" key="13">
    <source>
        <dbReference type="EMBL" id="KAF2159490.1"/>
    </source>
</evidence>
<evidence type="ECO:0000256" key="10">
    <source>
        <dbReference type="ARBA" id="ARBA00022989"/>
    </source>
</evidence>
<evidence type="ECO:0000256" key="6">
    <source>
        <dbReference type="ARBA" id="ARBA00022679"/>
    </source>
</evidence>
<comment type="subcellular location">
    <subcellularLocation>
        <location evidence="1">Membrane</location>
        <topology evidence="1">Single-pass type II membrane protein</topology>
    </subcellularLocation>
</comment>
<keyword evidence="9" id="KW-0735">Signal-anchor</keyword>
<keyword evidence="5" id="KW-0328">Glycosyltransferase</keyword>
<comment type="similarity">
    <text evidence="3">Belongs to the glycosyltransferase 31 family. Beta3-Gal-T subfamily.</text>
</comment>
<evidence type="ECO:0000256" key="2">
    <source>
        <dbReference type="ARBA" id="ARBA00004922"/>
    </source>
</evidence>
<reference evidence="13" key="1">
    <citation type="journal article" date="2020" name="Stud. Mycol.">
        <title>101 Dothideomycetes genomes: a test case for predicting lifestyles and emergence of pathogens.</title>
        <authorList>
            <person name="Haridas S."/>
            <person name="Albert R."/>
            <person name="Binder M."/>
            <person name="Bloem J."/>
            <person name="Labutti K."/>
            <person name="Salamov A."/>
            <person name="Andreopoulos B."/>
            <person name="Baker S."/>
            <person name="Barry K."/>
            <person name="Bills G."/>
            <person name="Bluhm B."/>
            <person name="Cannon C."/>
            <person name="Castanera R."/>
            <person name="Culley D."/>
            <person name="Daum C."/>
            <person name="Ezra D."/>
            <person name="Gonzalez J."/>
            <person name="Henrissat B."/>
            <person name="Kuo A."/>
            <person name="Liang C."/>
            <person name="Lipzen A."/>
            <person name="Lutzoni F."/>
            <person name="Magnuson J."/>
            <person name="Mondo S."/>
            <person name="Nolan M."/>
            <person name="Ohm R."/>
            <person name="Pangilinan J."/>
            <person name="Park H.-J."/>
            <person name="Ramirez L."/>
            <person name="Alfaro M."/>
            <person name="Sun H."/>
            <person name="Tritt A."/>
            <person name="Yoshinaga Y."/>
            <person name="Zwiers L.-H."/>
            <person name="Turgeon B."/>
            <person name="Goodwin S."/>
            <person name="Spatafora J."/>
            <person name="Crous P."/>
            <person name="Grigoriev I."/>
        </authorList>
    </citation>
    <scope>NUCLEOTIDE SEQUENCE</scope>
    <source>
        <strain evidence="13">ATCC 36951</strain>
    </source>
</reference>
<evidence type="ECO:0000313" key="14">
    <source>
        <dbReference type="Proteomes" id="UP000799537"/>
    </source>
</evidence>
<evidence type="ECO:0000259" key="12">
    <source>
        <dbReference type="Pfam" id="PF02434"/>
    </source>
</evidence>
<dbReference type="EMBL" id="ML993636">
    <property type="protein sequence ID" value="KAF2159490.1"/>
    <property type="molecule type" value="Genomic_DNA"/>
</dbReference>
<dbReference type="AlphaFoldDB" id="A0A6A6C023"/>
<dbReference type="GO" id="GO:0016020">
    <property type="term" value="C:membrane"/>
    <property type="evidence" value="ECO:0007669"/>
    <property type="project" value="UniProtKB-SubCell"/>
</dbReference>
<evidence type="ECO:0000256" key="7">
    <source>
        <dbReference type="ARBA" id="ARBA00022692"/>
    </source>
</evidence>
<dbReference type="PANTHER" id="PTHR23033:SF47">
    <property type="entry name" value="APPLE DOMAIN-CONTAINING PROTEIN-RELATED"/>
    <property type="match status" value="1"/>
</dbReference>
<dbReference type="Proteomes" id="UP000799537">
    <property type="component" value="Unassembled WGS sequence"/>
</dbReference>
<evidence type="ECO:0000256" key="8">
    <source>
        <dbReference type="ARBA" id="ARBA00022741"/>
    </source>
</evidence>
<keyword evidence="6 13" id="KW-0808">Transferase</keyword>